<dbReference type="InterPro" id="IPR036188">
    <property type="entry name" value="FAD/NAD-bd_sf"/>
</dbReference>
<dbReference type="AlphaFoldDB" id="A0A2G8S3P1"/>
<keyword evidence="2" id="KW-1185">Reference proteome</keyword>
<dbReference type="Proteomes" id="UP000230002">
    <property type="component" value="Unassembled WGS sequence"/>
</dbReference>
<protein>
    <recommendedName>
        <fullName evidence="3">Glucose-methanol-choline oxidoreductase N-terminal domain-containing protein</fullName>
    </recommendedName>
</protein>
<dbReference type="Gene3D" id="3.50.50.60">
    <property type="entry name" value="FAD/NAD(P)-binding domain"/>
    <property type="match status" value="1"/>
</dbReference>
<name>A0A2G8S3P1_9APHY</name>
<accession>A0A2G8S3P1</accession>
<sequence>MASPQLFDEYDIIITGVVFERGTAGGVILARLAAAAPSLRILMLEAGPSTRDDKLPMFSQHAA</sequence>
<organism evidence="1 2">
    <name type="scientific">Ganoderma sinense ZZ0214-1</name>
    <dbReference type="NCBI Taxonomy" id="1077348"/>
    <lineage>
        <taxon>Eukaryota</taxon>
        <taxon>Fungi</taxon>
        <taxon>Dikarya</taxon>
        <taxon>Basidiomycota</taxon>
        <taxon>Agaricomycotina</taxon>
        <taxon>Agaricomycetes</taxon>
        <taxon>Polyporales</taxon>
        <taxon>Polyporaceae</taxon>
        <taxon>Ganoderma</taxon>
    </lineage>
</organism>
<gene>
    <name evidence="1" type="ORF">GSI_09506</name>
</gene>
<evidence type="ECO:0000313" key="2">
    <source>
        <dbReference type="Proteomes" id="UP000230002"/>
    </source>
</evidence>
<comment type="caution">
    <text evidence="1">The sequence shown here is derived from an EMBL/GenBank/DDBJ whole genome shotgun (WGS) entry which is preliminary data.</text>
</comment>
<dbReference type="EMBL" id="AYKW01000024">
    <property type="protein sequence ID" value="PIL28355.1"/>
    <property type="molecule type" value="Genomic_DNA"/>
</dbReference>
<evidence type="ECO:0000313" key="1">
    <source>
        <dbReference type="EMBL" id="PIL28355.1"/>
    </source>
</evidence>
<reference evidence="1 2" key="1">
    <citation type="journal article" date="2015" name="Sci. Rep.">
        <title>Chromosome-level genome map provides insights into diverse defense mechanisms in the medicinal fungus Ganoderma sinense.</title>
        <authorList>
            <person name="Zhu Y."/>
            <person name="Xu J."/>
            <person name="Sun C."/>
            <person name="Zhou S."/>
            <person name="Xu H."/>
            <person name="Nelson D.R."/>
            <person name="Qian J."/>
            <person name="Song J."/>
            <person name="Luo H."/>
            <person name="Xiang L."/>
            <person name="Li Y."/>
            <person name="Xu Z."/>
            <person name="Ji A."/>
            <person name="Wang L."/>
            <person name="Lu S."/>
            <person name="Hayward A."/>
            <person name="Sun W."/>
            <person name="Li X."/>
            <person name="Schwartz D.C."/>
            <person name="Wang Y."/>
            <person name="Chen S."/>
        </authorList>
    </citation>
    <scope>NUCLEOTIDE SEQUENCE [LARGE SCALE GENOMIC DNA]</scope>
    <source>
        <strain evidence="1 2">ZZ0214-1</strain>
    </source>
</reference>
<proteinExistence type="predicted"/>
<evidence type="ECO:0008006" key="3">
    <source>
        <dbReference type="Google" id="ProtNLM"/>
    </source>
</evidence>